<name>A0A336LY72_CULSO</name>
<reference evidence="2" key="1">
    <citation type="submission" date="2018-04" db="EMBL/GenBank/DDBJ databases">
        <authorList>
            <person name="Go L.Y."/>
            <person name="Mitchell J.A."/>
        </authorList>
    </citation>
    <scope>NUCLEOTIDE SEQUENCE</scope>
    <source>
        <tissue evidence="2">Whole organism</tissue>
    </source>
</reference>
<keyword evidence="1" id="KW-0812">Transmembrane</keyword>
<organism evidence="3">
    <name type="scientific">Culicoides sonorensis</name>
    <name type="common">Biting midge</name>
    <dbReference type="NCBI Taxonomy" id="179676"/>
    <lineage>
        <taxon>Eukaryota</taxon>
        <taxon>Metazoa</taxon>
        <taxon>Ecdysozoa</taxon>
        <taxon>Arthropoda</taxon>
        <taxon>Hexapoda</taxon>
        <taxon>Insecta</taxon>
        <taxon>Pterygota</taxon>
        <taxon>Neoptera</taxon>
        <taxon>Endopterygota</taxon>
        <taxon>Diptera</taxon>
        <taxon>Nematocera</taxon>
        <taxon>Chironomoidea</taxon>
        <taxon>Ceratopogonidae</taxon>
        <taxon>Ceratopogoninae</taxon>
        <taxon>Culicoides</taxon>
        <taxon>Monoculicoides</taxon>
    </lineage>
</organism>
<evidence type="ECO:0000313" key="2">
    <source>
        <dbReference type="EMBL" id="SSX01279.1"/>
    </source>
</evidence>
<proteinExistence type="predicted"/>
<keyword evidence="1" id="KW-0472">Membrane</keyword>
<feature type="transmembrane region" description="Helical" evidence="1">
    <location>
        <begin position="121"/>
        <end position="141"/>
    </location>
</feature>
<dbReference type="AlphaFoldDB" id="A0A336LY72"/>
<evidence type="ECO:0000256" key="1">
    <source>
        <dbReference type="SAM" id="Phobius"/>
    </source>
</evidence>
<feature type="transmembrane region" description="Helical" evidence="1">
    <location>
        <begin position="34"/>
        <end position="55"/>
    </location>
</feature>
<dbReference type="VEuPathDB" id="VectorBase:CSON005013"/>
<evidence type="ECO:0000313" key="3">
    <source>
        <dbReference type="EMBL" id="SSX21659.1"/>
    </source>
</evidence>
<accession>A0A336LY72</accession>
<dbReference type="EMBL" id="UFQS01000202">
    <property type="protein sequence ID" value="SSX01279.1"/>
    <property type="molecule type" value="Genomic_DNA"/>
</dbReference>
<reference evidence="3" key="2">
    <citation type="submission" date="2018-07" db="EMBL/GenBank/DDBJ databases">
        <authorList>
            <person name="Quirk P.G."/>
            <person name="Krulwich T.A."/>
        </authorList>
    </citation>
    <scope>NUCLEOTIDE SEQUENCE</scope>
</reference>
<dbReference type="EMBL" id="UFQT01000202">
    <property type="protein sequence ID" value="SSX21659.1"/>
    <property type="molecule type" value="Genomic_DNA"/>
</dbReference>
<gene>
    <name evidence="3" type="primary">CSON005013</name>
</gene>
<protein>
    <submittedName>
        <fullName evidence="3">CSON005013 protein</fullName>
    </submittedName>
</protein>
<keyword evidence="1" id="KW-1133">Transmembrane helix</keyword>
<sequence>MKSFSWVLFKYCGVFPFNIKNAQQKFIISRSWRIWSVFVILLTLIISFKRLQVYYNVTPDPHDADFIYNFIFQASPSLEIAEILLASYSMQWTSSMRKISKCFQKVNFFASNHFTRKLSSIVVIYITMLIVLLWCNVYLIVNAVGDFTLQLDYVTDFIQTVLRSMHFMLIHEIMELINLNLIKSEIKLRDLNINDNFNQIIHDLTNTVEAYKEFSSLFQWIIKFHSIQCFYEVLLGLNRFECVLFESTHGTVFGLSAINIFWWCFQCPIQFLIICKVDAFMNKVQSLSDLTEKFYMKYKDPKVLSMRFHINFNYKSFKFTITKRAIFEFGCKIGSYYMIIMQFSDLVLNEKK</sequence>